<feature type="domain" description="Orn/Lys/Arg decarboxylases family 1 pyridoxal-P attachment site" evidence="7">
    <location>
        <begin position="216"/>
        <end position="230"/>
    </location>
</feature>
<comment type="cofactor">
    <cofactor evidence="1">
        <name>pyridoxal 5'-phosphate</name>
        <dbReference type="ChEBI" id="CHEBI:597326"/>
    </cofactor>
</comment>
<dbReference type="SUPFAM" id="SSF53383">
    <property type="entry name" value="PLP-dependent transferases"/>
    <property type="match status" value="1"/>
</dbReference>
<dbReference type="PANTHER" id="PTHR43277:SF4">
    <property type="entry name" value="ARGININE DECARBOXYLASE"/>
    <property type="match status" value="1"/>
</dbReference>
<protein>
    <recommendedName>
        <fullName evidence="7">Orn/Lys/Arg decarboxylases family 1 pyridoxal-P attachment site domain-containing protein</fullName>
    </recommendedName>
</protein>
<dbReference type="InterPro" id="IPR000310">
    <property type="entry name" value="Orn/Lys/Arg_deCO2ase_major_dom"/>
</dbReference>
<dbReference type="PANTHER" id="PTHR43277">
    <property type="entry name" value="ARGININE DECARBOXYLASE"/>
    <property type="match status" value="1"/>
</dbReference>
<sequence length="483" mass="51234">MGSKERALDHPFYFPGHKRGSGSSDSLKAIVGQLALQHDLPELPELDNLFCPTGAIKEAQEMAAEAFGARETFFLVNGTTCGIQAAIMTLCNPGNTLVLPRNSHQAAFSAMVLAGAIPYYLEPEIDERFDLTFGVTAKMVQEGILNAAARDGGRLPAAVLVTSPTYHGACLDLKSIVGVCQTNGVRLIVDEAHGAHFKFHPDLPTTALEAGADIAVQSTHKVLTSMTQASMLHVGNRKVDRDRLALSLQTLQSSSPSYLLLASLDAARQQLQEHGTALLHESITLAQRAIEGLGNIPNIDLLRMESINAHSVIAVDPLRITVGLDGLDLNGFSADDFMREFYSVTCELPLSNSLTFAIGPGNTTGDIDALVLGLSKITQEFARSGGCAKAENLPVHLSSASWGCARVPPREAFYAPKTRVALEDAAGRVSAELLCPYPPGIPVVTPGEEITPASLSLLQEVLASGGSVSGASDPDLRKVLVLQ</sequence>
<feature type="region of interest" description="Disordered" evidence="6">
    <location>
        <begin position="1"/>
        <end position="21"/>
    </location>
</feature>
<dbReference type="Gene3D" id="3.40.640.10">
    <property type="entry name" value="Type I PLP-dependent aspartate aminotransferase-like (Major domain)"/>
    <property type="match status" value="1"/>
</dbReference>
<dbReference type="Gene3D" id="3.90.100.10">
    <property type="entry name" value="Orn/Lys/Arg decarboxylase, C-terminal domain"/>
    <property type="match status" value="1"/>
</dbReference>
<dbReference type="InterPro" id="IPR015424">
    <property type="entry name" value="PyrdxlP-dep_Trfase"/>
</dbReference>
<evidence type="ECO:0000256" key="1">
    <source>
        <dbReference type="ARBA" id="ARBA00001933"/>
    </source>
</evidence>
<evidence type="ECO:0000313" key="8">
    <source>
        <dbReference type="EMBL" id="CAE0612696.1"/>
    </source>
</evidence>
<dbReference type="InterPro" id="IPR008286">
    <property type="entry name" value="Prn/Lys/Arg_de-COase_C"/>
</dbReference>
<dbReference type="Pfam" id="PF03711">
    <property type="entry name" value="OKR_DC_1_C"/>
    <property type="match status" value="1"/>
</dbReference>
<comment type="similarity">
    <text evidence="2">Belongs to the Orn/Lys/Arg decarboxylase class-I family.</text>
</comment>
<dbReference type="CDD" id="cd00615">
    <property type="entry name" value="Orn_deC_like"/>
    <property type="match status" value="1"/>
</dbReference>
<dbReference type="InterPro" id="IPR036633">
    <property type="entry name" value="Prn/Lys/Arg_de-COase_C_sf"/>
</dbReference>
<dbReference type="SUPFAM" id="SSF55904">
    <property type="entry name" value="Ornithine decarboxylase C-terminal domain"/>
    <property type="match status" value="1"/>
</dbReference>
<gene>
    <name evidence="8" type="ORF">PSAL00342_LOCUS6595</name>
</gene>
<dbReference type="Pfam" id="PF01276">
    <property type="entry name" value="OKR_DC_1"/>
    <property type="match status" value="1"/>
</dbReference>
<organism evidence="8">
    <name type="scientific">Picocystis salinarum</name>
    <dbReference type="NCBI Taxonomy" id="88271"/>
    <lineage>
        <taxon>Eukaryota</taxon>
        <taxon>Viridiplantae</taxon>
        <taxon>Chlorophyta</taxon>
        <taxon>Picocystophyceae</taxon>
        <taxon>Picocystales</taxon>
        <taxon>Picocystaceae</taxon>
        <taxon>Picocystis</taxon>
    </lineage>
</organism>
<dbReference type="InterPro" id="IPR052357">
    <property type="entry name" value="Orn_Lys_Arg_decarboxylase-I"/>
</dbReference>
<evidence type="ECO:0000256" key="2">
    <source>
        <dbReference type="ARBA" id="ARBA00010671"/>
    </source>
</evidence>
<evidence type="ECO:0000256" key="5">
    <source>
        <dbReference type="ARBA" id="ARBA00023239"/>
    </source>
</evidence>
<keyword evidence="3" id="KW-0210">Decarboxylase</keyword>
<name>A0A7S3UF72_9CHLO</name>
<evidence type="ECO:0000256" key="3">
    <source>
        <dbReference type="ARBA" id="ARBA00022793"/>
    </source>
</evidence>
<dbReference type="InterPro" id="IPR015421">
    <property type="entry name" value="PyrdxlP-dep_Trfase_major"/>
</dbReference>
<evidence type="ECO:0000259" key="7">
    <source>
        <dbReference type="PROSITE" id="PS00703"/>
    </source>
</evidence>
<evidence type="ECO:0000256" key="6">
    <source>
        <dbReference type="SAM" id="MobiDB-lite"/>
    </source>
</evidence>
<keyword evidence="5" id="KW-0456">Lyase</keyword>
<evidence type="ECO:0000256" key="4">
    <source>
        <dbReference type="ARBA" id="ARBA00022898"/>
    </source>
</evidence>
<dbReference type="EMBL" id="HBIS01007391">
    <property type="protein sequence ID" value="CAE0612696.1"/>
    <property type="molecule type" value="Transcribed_RNA"/>
</dbReference>
<keyword evidence="4" id="KW-0663">Pyridoxal phosphate</keyword>
<dbReference type="GO" id="GO:0016831">
    <property type="term" value="F:carboxy-lyase activity"/>
    <property type="evidence" value="ECO:0007669"/>
    <property type="project" value="UniProtKB-KW"/>
</dbReference>
<proteinExistence type="inferred from homology"/>
<dbReference type="PROSITE" id="PS00703">
    <property type="entry name" value="OKR_DC_1"/>
    <property type="match status" value="1"/>
</dbReference>
<reference evidence="8" key="1">
    <citation type="submission" date="2021-01" db="EMBL/GenBank/DDBJ databases">
        <authorList>
            <person name="Corre E."/>
            <person name="Pelletier E."/>
            <person name="Niang G."/>
            <person name="Scheremetjew M."/>
            <person name="Finn R."/>
            <person name="Kale V."/>
            <person name="Holt S."/>
            <person name="Cochrane G."/>
            <person name="Meng A."/>
            <person name="Brown T."/>
            <person name="Cohen L."/>
        </authorList>
    </citation>
    <scope>NUCLEOTIDE SEQUENCE</scope>
    <source>
        <strain evidence="8">CCMP1897</strain>
    </source>
</reference>
<dbReference type="AlphaFoldDB" id="A0A7S3UF72"/>
<accession>A0A7S3UF72</accession>